<reference evidence="1 2" key="1">
    <citation type="submission" date="2009-11" db="EMBL/GenBank/DDBJ databases">
        <authorList>
            <person name="Weinstock G."/>
            <person name="Sodergren E."/>
            <person name="Clifton S."/>
            <person name="Fulton L."/>
            <person name="Fulton B."/>
            <person name="Courtney L."/>
            <person name="Fronick C."/>
            <person name="Harrison M."/>
            <person name="Strong C."/>
            <person name="Farmer C."/>
            <person name="Delahaunty K."/>
            <person name="Markovic C."/>
            <person name="Hall O."/>
            <person name="Minx P."/>
            <person name="Tomlinson C."/>
            <person name="Mitreva M."/>
            <person name="Nelson J."/>
            <person name="Hou S."/>
            <person name="Wollam A."/>
            <person name="Pepin K.H."/>
            <person name="Johnson M."/>
            <person name="Bhonagiri V."/>
            <person name="Nash W.E."/>
            <person name="Warren W."/>
            <person name="Chinwalla A."/>
            <person name="Mardis E.R."/>
            <person name="Wilson R.K."/>
        </authorList>
    </citation>
    <scope>NUCLEOTIDE SEQUENCE [LARGE SCALE GENOMIC DNA]</scope>
    <source>
        <strain evidence="1 2">DSM 20093</strain>
    </source>
</reference>
<proteinExistence type="predicted"/>
<dbReference type="AlphaFoldDB" id="D1NUY6"/>
<protein>
    <submittedName>
        <fullName evidence="1">Uncharacterized protein</fullName>
    </submittedName>
</protein>
<sequence>MIIVEMWCGLLSASLPHVSQLRYVRLGVVGFSPYILPARKPVTLRAGRAALGDRLVCGRRDGVGKRGWGEGENGSGNERADIIV</sequence>
<gene>
    <name evidence="1" type="ORF">BIFGAL_03664</name>
</gene>
<dbReference type="EMBL" id="ABXB03000003">
    <property type="protein sequence ID" value="EFA22637.1"/>
    <property type="molecule type" value="Genomic_DNA"/>
</dbReference>
<accession>D1NUY6</accession>
<comment type="caution">
    <text evidence="1">The sequence shown here is derived from an EMBL/GenBank/DDBJ whole genome shotgun (WGS) entry which is preliminary data.</text>
</comment>
<name>D1NUY6_9BIFI</name>
<organism evidence="1 2">
    <name type="scientific">Bifidobacterium gallicum DSM 20093 = LMG 11596</name>
    <dbReference type="NCBI Taxonomy" id="561180"/>
    <lineage>
        <taxon>Bacteria</taxon>
        <taxon>Bacillati</taxon>
        <taxon>Actinomycetota</taxon>
        <taxon>Actinomycetes</taxon>
        <taxon>Bifidobacteriales</taxon>
        <taxon>Bifidobacteriaceae</taxon>
        <taxon>Bifidobacterium</taxon>
    </lineage>
</organism>
<dbReference type="Proteomes" id="UP000003656">
    <property type="component" value="Unassembled WGS sequence"/>
</dbReference>
<evidence type="ECO:0000313" key="1">
    <source>
        <dbReference type="EMBL" id="EFA22637.1"/>
    </source>
</evidence>
<evidence type="ECO:0000313" key="2">
    <source>
        <dbReference type="Proteomes" id="UP000003656"/>
    </source>
</evidence>